<dbReference type="Proteomes" id="UP000724874">
    <property type="component" value="Unassembled WGS sequence"/>
</dbReference>
<dbReference type="InterPro" id="IPR036279">
    <property type="entry name" value="5-3_exonuclease_C_sf"/>
</dbReference>
<feature type="domain" description="XPG-I" evidence="1">
    <location>
        <begin position="1"/>
        <end position="64"/>
    </location>
</feature>
<sequence>APSEAESELASMSKQGLLDAVLTEDSDTIIFGARTILCDSDVSNDEQVIIYRVYDIENHPGLMLTHADLVLIALLAGGDYHHGIKDCGIETAFGLACAGFGHGLSKAIATCLAEDLQTDLNDWCMALCHEAVTNSSKKLPRHCPALAKNMPEHFPSNNILFAYFQPLVSNEEAPCLSNQLPSPPALAQFAEEHFAWGDAIGILKHFSTTIYPGLALYILMQIVCAHDLGL</sequence>
<dbReference type="InterPro" id="IPR006086">
    <property type="entry name" value="XPG-I_dom"/>
</dbReference>
<dbReference type="SMART" id="SM00484">
    <property type="entry name" value="XPGI"/>
    <property type="match status" value="1"/>
</dbReference>
<keyword evidence="3" id="KW-1185">Reference proteome</keyword>
<dbReference type="GO" id="GO:0017108">
    <property type="term" value="F:5'-flap endonuclease activity"/>
    <property type="evidence" value="ECO:0007669"/>
    <property type="project" value="TreeGrafter"/>
</dbReference>
<accession>A0A9P5NJ59</accession>
<dbReference type="Gene3D" id="1.10.150.20">
    <property type="entry name" value="5' to 3' exonuclease, C-terminal subdomain"/>
    <property type="match status" value="1"/>
</dbReference>
<evidence type="ECO:0000259" key="1">
    <source>
        <dbReference type="SMART" id="SM00484"/>
    </source>
</evidence>
<dbReference type="Gene3D" id="3.40.50.1010">
    <property type="entry name" value="5'-nuclease"/>
    <property type="match status" value="1"/>
</dbReference>
<dbReference type="PANTHER" id="PTHR11081:SF75">
    <property type="entry name" value="ENDONUCLEASE, PUTATIVE (AFU_ORTHOLOGUE AFUA_3G13260)-RELATED"/>
    <property type="match status" value="1"/>
</dbReference>
<dbReference type="AlphaFoldDB" id="A0A9P5NJ59"/>
<dbReference type="InterPro" id="IPR006084">
    <property type="entry name" value="XPG/Rad2"/>
</dbReference>
<evidence type="ECO:0000313" key="3">
    <source>
        <dbReference type="Proteomes" id="UP000724874"/>
    </source>
</evidence>
<protein>
    <recommendedName>
        <fullName evidence="1">XPG-I domain-containing protein</fullName>
    </recommendedName>
</protein>
<organism evidence="2 3">
    <name type="scientific">Gymnopilus junonius</name>
    <name type="common">Spectacular rustgill mushroom</name>
    <name type="synonym">Gymnopilus spectabilis subsp. junonius</name>
    <dbReference type="NCBI Taxonomy" id="109634"/>
    <lineage>
        <taxon>Eukaryota</taxon>
        <taxon>Fungi</taxon>
        <taxon>Dikarya</taxon>
        <taxon>Basidiomycota</taxon>
        <taxon>Agaricomycotina</taxon>
        <taxon>Agaricomycetes</taxon>
        <taxon>Agaricomycetidae</taxon>
        <taxon>Agaricales</taxon>
        <taxon>Agaricineae</taxon>
        <taxon>Hymenogastraceae</taxon>
        <taxon>Gymnopilus</taxon>
    </lineage>
</organism>
<reference evidence="2" key="1">
    <citation type="submission" date="2020-11" db="EMBL/GenBank/DDBJ databases">
        <authorList>
            <consortium name="DOE Joint Genome Institute"/>
            <person name="Ahrendt S."/>
            <person name="Riley R."/>
            <person name="Andreopoulos W."/>
            <person name="LaButti K."/>
            <person name="Pangilinan J."/>
            <person name="Ruiz-duenas F.J."/>
            <person name="Barrasa J.M."/>
            <person name="Sanchez-Garcia M."/>
            <person name="Camarero S."/>
            <person name="Miyauchi S."/>
            <person name="Serrano A."/>
            <person name="Linde D."/>
            <person name="Babiker R."/>
            <person name="Drula E."/>
            <person name="Ayuso-Fernandez I."/>
            <person name="Pacheco R."/>
            <person name="Padilla G."/>
            <person name="Ferreira P."/>
            <person name="Barriuso J."/>
            <person name="Kellner H."/>
            <person name="Castanera R."/>
            <person name="Alfaro M."/>
            <person name="Ramirez L."/>
            <person name="Pisabarro A.G."/>
            <person name="Kuo A."/>
            <person name="Tritt A."/>
            <person name="Lipzen A."/>
            <person name="He G."/>
            <person name="Yan M."/>
            <person name="Ng V."/>
            <person name="Cullen D."/>
            <person name="Martin F."/>
            <person name="Rosso M.-N."/>
            <person name="Henrissat B."/>
            <person name="Hibbett D."/>
            <person name="Martinez A.T."/>
            <person name="Grigoriev I.V."/>
        </authorList>
    </citation>
    <scope>NUCLEOTIDE SEQUENCE</scope>
    <source>
        <strain evidence="2">AH 44721</strain>
    </source>
</reference>
<dbReference type="PANTHER" id="PTHR11081">
    <property type="entry name" value="FLAP ENDONUCLEASE FAMILY MEMBER"/>
    <property type="match status" value="1"/>
</dbReference>
<dbReference type="InterPro" id="IPR029060">
    <property type="entry name" value="PIN-like_dom_sf"/>
</dbReference>
<proteinExistence type="predicted"/>
<name>A0A9P5NJ59_GYMJU</name>
<evidence type="ECO:0000313" key="2">
    <source>
        <dbReference type="EMBL" id="KAF8889753.1"/>
    </source>
</evidence>
<dbReference type="GO" id="GO:0006281">
    <property type="term" value="P:DNA repair"/>
    <property type="evidence" value="ECO:0007669"/>
    <property type="project" value="UniProtKB-ARBA"/>
</dbReference>
<dbReference type="PRINTS" id="PR00853">
    <property type="entry name" value="XPGRADSUPER"/>
</dbReference>
<dbReference type="EMBL" id="JADNYJ010000078">
    <property type="protein sequence ID" value="KAF8889753.1"/>
    <property type="molecule type" value="Genomic_DNA"/>
</dbReference>
<dbReference type="SUPFAM" id="SSF88723">
    <property type="entry name" value="PIN domain-like"/>
    <property type="match status" value="1"/>
</dbReference>
<dbReference type="Pfam" id="PF00867">
    <property type="entry name" value="XPG_I"/>
    <property type="match status" value="1"/>
</dbReference>
<dbReference type="OrthoDB" id="2148513at2759"/>
<feature type="non-terminal residue" evidence="2">
    <location>
        <position position="230"/>
    </location>
</feature>
<dbReference type="SUPFAM" id="SSF47807">
    <property type="entry name" value="5' to 3' exonuclease, C-terminal subdomain"/>
    <property type="match status" value="1"/>
</dbReference>
<comment type="caution">
    <text evidence="2">The sequence shown here is derived from an EMBL/GenBank/DDBJ whole genome shotgun (WGS) entry which is preliminary data.</text>
</comment>
<gene>
    <name evidence="2" type="ORF">CPB84DRAFT_1683821</name>
</gene>